<keyword evidence="1" id="KW-1185">Reference proteome</keyword>
<dbReference type="Proteomes" id="UP000095287">
    <property type="component" value="Unplaced"/>
</dbReference>
<name>A0A1I7YJ33_9BILA</name>
<sequence length="94" mass="10633">MAGQGSQSRSLSFCTVRERARRFMQRTWLREVTHRDRSAAPFPKCTRGTAAARPFLSFLSTSPFETVAFCAPRSVNESEHISVDGNRKCPKRVL</sequence>
<proteinExistence type="predicted"/>
<dbReference type="WBParaSite" id="L893_g16626.t1">
    <property type="protein sequence ID" value="L893_g16626.t1"/>
    <property type="gene ID" value="L893_g16626"/>
</dbReference>
<reference evidence="2" key="1">
    <citation type="submission" date="2016-11" db="UniProtKB">
        <authorList>
            <consortium name="WormBaseParasite"/>
        </authorList>
    </citation>
    <scope>IDENTIFICATION</scope>
</reference>
<evidence type="ECO:0000313" key="2">
    <source>
        <dbReference type="WBParaSite" id="L893_g16626.t1"/>
    </source>
</evidence>
<protein>
    <submittedName>
        <fullName evidence="2">Uncharacterized protein</fullName>
    </submittedName>
</protein>
<evidence type="ECO:0000313" key="1">
    <source>
        <dbReference type="Proteomes" id="UP000095287"/>
    </source>
</evidence>
<dbReference type="AlphaFoldDB" id="A0A1I7YJ33"/>
<accession>A0A1I7YJ33</accession>
<organism evidence="1 2">
    <name type="scientific">Steinernema glaseri</name>
    <dbReference type="NCBI Taxonomy" id="37863"/>
    <lineage>
        <taxon>Eukaryota</taxon>
        <taxon>Metazoa</taxon>
        <taxon>Ecdysozoa</taxon>
        <taxon>Nematoda</taxon>
        <taxon>Chromadorea</taxon>
        <taxon>Rhabditida</taxon>
        <taxon>Tylenchina</taxon>
        <taxon>Panagrolaimomorpha</taxon>
        <taxon>Strongyloidoidea</taxon>
        <taxon>Steinernematidae</taxon>
        <taxon>Steinernema</taxon>
    </lineage>
</organism>